<organism evidence="2 3">
    <name type="scientific">Racocetra fulgida</name>
    <dbReference type="NCBI Taxonomy" id="60492"/>
    <lineage>
        <taxon>Eukaryota</taxon>
        <taxon>Fungi</taxon>
        <taxon>Fungi incertae sedis</taxon>
        <taxon>Mucoromycota</taxon>
        <taxon>Glomeromycotina</taxon>
        <taxon>Glomeromycetes</taxon>
        <taxon>Diversisporales</taxon>
        <taxon>Gigasporaceae</taxon>
        <taxon>Racocetra</taxon>
    </lineage>
</organism>
<evidence type="ECO:0000313" key="3">
    <source>
        <dbReference type="Proteomes" id="UP000789396"/>
    </source>
</evidence>
<comment type="caution">
    <text evidence="2">The sequence shown here is derived from an EMBL/GenBank/DDBJ whole genome shotgun (WGS) entry which is preliminary data.</text>
</comment>
<sequence length="42" mass="4754">RILENGKAFSLPLSDEEISSSDENKDLKELESDENITDKSEK</sequence>
<evidence type="ECO:0000313" key="2">
    <source>
        <dbReference type="EMBL" id="CAG8796337.1"/>
    </source>
</evidence>
<name>A0A9N9JTC7_9GLOM</name>
<proteinExistence type="predicted"/>
<feature type="non-terminal residue" evidence="2">
    <location>
        <position position="1"/>
    </location>
</feature>
<feature type="region of interest" description="Disordered" evidence="1">
    <location>
        <begin position="1"/>
        <end position="42"/>
    </location>
</feature>
<accession>A0A9N9JTC7</accession>
<gene>
    <name evidence="2" type="ORF">RFULGI_LOCUS17258</name>
</gene>
<keyword evidence="3" id="KW-1185">Reference proteome</keyword>
<protein>
    <submittedName>
        <fullName evidence="2">15731_t:CDS:1</fullName>
    </submittedName>
</protein>
<feature type="compositionally biased region" description="Basic and acidic residues" evidence="1">
    <location>
        <begin position="22"/>
        <end position="42"/>
    </location>
</feature>
<dbReference type="Proteomes" id="UP000789396">
    <property type="component" value="Unassembled WGS sequence"/>
</dbReference>
<dbReference type="EMBL" id="CAJVPZ010066655">
    <property type="protein sequence ID" value="CAG8796337.1"/>
    <property type="molecule type" value="Genomic_DNA"/>
</dbReference>
<dbReference type="AlphaFoldDB" id="A0A9N9JTC7"/>
<feature type="non-terminal residue" evidence="2">
    <location>
        <position position="42"/>
    </location>
</feature>
<evidence type="ECO:0000256" key="1">
    <source>
        <dbReference type="SAM" id="MobiDB-lite"/>
    </source>
</evidence>
<reference evidence="2" key="1">
    <citation type="submission" date="2021-06" db="EMBL/GenBank/DDBJ databases">
        <authorList>
            <person name="Kallberg Y."/>
            <person name="Tangrot J."/>
            <person name="Rosling A."/>
        </authorList>
    </citation>
    <scope>NUCLEOTIDE SEQUENCE</scope>
    <source>
        <strain evidence="2">IN212</strain>
    </source>
</reference>